<name>A0AAN0M155_9RHOB</name>
<keyword evidence="3" id="KW-1185">Reference proteome</keyword>
<dbReference type="Proteomes" id="UP001451782">
    <property type="component" value="Chromosome"/>
</dbReference>
<evidence type="ECO:0000259" key="1">
    <source>
        <dbReference type="PROSITE" id="PS51332"/>
    </source>
</evidence>
<dbReference type="EMBL" id="CP151762">
    <property type="protein sequence ID" value="WZU63054.1"/>
    <property type="molecule type" value="Genomic_DNA"/>
</dbReference>
<gene>
    <name evidence="2" type="ORF">AABB28_14475</name>
</gene>
<sequence>MAEYLKLGVKNEPAMSQASLGFVGRSVAVAVVEDISHNLDPNLFTALKDAALSTNPDESKQAVKAALAHGTHPEDIADFYIPALARDMGDLWCADQLSFAGVTIGVSRLQAMLRALGPNWASDNATTNENASILLIVPQDVYHTLGAIVLSSQLRRKGFSVKLFLGGKPEDIANHITRTKTDAVFISSSAGETLEKLRQIIEVIRGSSGATCPIVIGGSILDVQEIHDVTALTGADYATKLPDEALKLCGLQETEKKKISARNGT</sequence>
<dbReference type="Gene3D" id="3.40.50.280">
    <property type="entry name" value="Cobalamin-binding domain"/>
    <property type="match status" value="1"/>
</dbReference>
<dbReference type="CDD" id="cd02065">
    <property type="entry name" value="B12-binding_like"/>
    <property type="match status" value="1"/>
</dbReference>
<dbReference type="RefSeq" id="WP_342069451.1">
    <property type="nucleotide sequence ID" value="NZ_CP151762.1"/>
</dbReference>
<dbReference type="InterPro" id="IPR036724">
    <property type="entry name" value="Cobalamin-bd_sf"/>
</dbReference>
<dbReference type="SUPFAM" id="SSF52242">
    <property type="entry name" value="Cobalamin (vitamin B12)-binding domain"/>
    <property type="match status" value="1"/>
</dbReference>
<evidence type="ECO:0000313" key="3">
    <source>
        <dbReference type="Proteomes" id="UP001451782"/>
    </source>
</evidence>
<protein>
    <submittedName>
        <fullName evidence="2">Cobalamin-dependent protein</fullName>
    </submittedName>
</protein>
<dbReference type="InterPro" id="IPR006158">
    <property type="entry name" value="Cobalamin-bd"/>
</dbReference>
<dbReference type="AlphaFoldDB" id="A0AAN0M155"/>
<reference evidence="2 3" key="1">
    <citation type="submission" date="2024-04" db="EMBL/GenBank/DDBJ databases">
        <title>Phylogenomic analyses of a clade within the roseobacter group suggest taxonomic reassignments of species of the genera Aestuariivita, Citreicella, Loktanella, Nautella, Pelagibaca, Ruegeria, Thalassobius, Thiobacimonas and Tropicibacter, and the proposal o.</title>
        <authorList>
            <person name="Jeon C.O."/>
        </authorList>
    </citation>
    <scope>NUCLEOTIDE SEQUENCE [LARGE SCALE GENOMIC DNA]</scope>
    <source>
        <strain evidence="2 3">G8-12</strain>
    </source>
</reference>
<dbReference type="GO" id="GO:0046872">
    <property type="term" value="F:metal ion binding"/>
    <property type="evidence" value="ECO:0007669"/>
    <property type="project" value="InterPro"/>
</dbReference>
<accession>A0AAN0M155</accession>
<dbReference type="KEGG" id="yag:AABB28_14475"/>
<dbReference type="Pfam" id="PF02310">
    <property type="entry name" value="B12-binding"/>
    <property type="match status" value="1"/>
</dbReference>
<proteinExistence type="predicted"/>
<evidence type="ECO:0000313" key="2">
    <source>
        <dbReference type="EMBL" id="WZU63054.1"/>
    </source>
</evidence>
<dbReference type="PROSITE" id="PS51332">
    <property type="entry name" value="B12_BINDING"/>
    <property type="match status" value="1"/>
</dbReference>
<feature type="domain" description="B12-binding" evidence="1">
    <location>
        <begin position="130"/>
        <end position="259"/>
    </location>
</feature>
<organism evidence="2 3">
    <name type="scientific">Yoonia algicola</name>
    <dbReference type="NCBI Taxonomy" id="3137368"/>
    <lineage>
        <taxon>Bacteria</taxon>
        <taxon>Pseudomonadati</taxon>
        <taxon>Pseudomonadota</taxon>
        <taxon>Alphaproteobacteria</taxon>
        <taxon>Rhodobacterales</taxon>
        <taxon>Paracoccaceae</taxon>
        <taxon>Yoonia</taxon>
    </lineage>
</organism>
<dbReference type="GO" id="GO:0031419">
    <property type="term" value="F:cobalamin binding"/>
    <property type="evidence" value="ECO:0007669"/>
    <property type="project" value="InterPro"/>
</dbReference>